<reference evidence="2 3" key="1">
    <citation type="submission" date="2018-11" db="EMBL/GenBank/DDBJ databases">
        <title>Sequencing the genomes of 1000 actinobacteria strains.</title>
        <authorList>
            <person name="Klenk H.-P."/>
        </authorList>
    </citation>
    <scope>NUCLEOTIDE SEQUENCE [LARGE SCALE GENOMIC DNA]</scope>
    <source>
        <strain evidence="2 3">DSM 14012</strain>
    </source>
</reference>
<keyword evidence="1" id="KW-1133">Transmembrane helix</keyword>
<dbReference type="EMBL" id="RKHL01000001">
    <property type="protein sequence ID" value="ROR83433.1"/>
    <property type="molecule type" value="Genomic_DNA"/>
</dbReference>
<sequence length="129" mass="13676">MIVAAVAVAVFGGVLIASPPWSILGALVLVAASIVFATGVVATYRRSWAETWPPDATPTRRQQLRRLAVGRVLGSVLVVGTIGLAAFAILRQDWTGLVFAVILCASGVGNLVLNRRVLQQLREGERAET</sequence>
<organism evidence="2 3">
    <name type="scientific">Plantibacter flavus</name>
    <dbReference type="NCBI Taxonomy" id="150123"/>
    <lineage>
        <taxon>Bacteria</taxon>
        <taxon>Bacillati</taxon>
        <taxon>Actinomycetota</taxon>
        <taxon>Actinomycetes</taxon>
        <taxon>Micrococcales</taxon>
        <taxon>Microbacteriaceae</taxon>
        <taxon>Plantibacter</taxon>
    </lineage>
</organism>
<dbReference type="RefSeq" id="WP_085511266.1">
    <property type="nucleotide sequence ID" value="NZ_FXAP01000002.1"/>
</dbReference>
<evidence type="ECO:0000313" key="2">
    <source>
        <dbReference type="EMBL" id="ROR83433.1"/>
    </source>
</evidence>
<evidence type="ECO:0000313" key="3">
    <source>
        <dbReference type="Proteomes" id="UP000266915"/>
    </source>
</evidence>
<proteinExistence type="predicted"/>
<gene>
    <name evidence="2" type="ORF">EDD42_3544</name>
</gene>
<protein>
    <submittedName>
        <fullName evidence="2">Uncharacterized protein</fullName>
    </submittedName>
</protein>
<comment type="caution">
    <text evidence="2">The sequence shown here is derived from an EMBL/GenBank/DDBJ whole genome shotgun (WGS) entry which is preliminary data.</text>
</comment>
<dbReference type="Proteomes" id="UP000266915">
    <property type="component" value="Unassembled WGS sequence"/>
</dbReference>
<feature type="transmembrane region" description="Helical" evidence="1">
    <location>
        <begin position="96"/>
        <end position="113"/>
    </location>
</feature>
<keyword evidence="1" id="KW-0472">Membrane</keyword>
<dbReference type="AlphaFoldDB" id="A0A3N2C7D6"/>
<evidence type="ECO:0000256" key="1">
    <source>
        <dbReference type="SAM" id="Phobius"/>
    </source>
</evidence>
<accession>A0A3N2C7D6</accession>
<feature type="transmembrane region" description="Helical" evidence="1">
    <location>
        <begin position="68"/>
        <end position="90"/>
    </location>
</feature>
<name>A0A3N2C7D6_9MICO</name>
<feature type="transmembrane region" description="Helical" evidence="1">
    <location>
        <begin position="26"/>
        <end position="44"/>
    </location>
</feature>
<keyword evidence="1" id="KW-0812">Transmembrane</keyword>
<keyword evidence="3" id="KW-1185">Reference proteome</keyword>